<organism evidence="2 3">
    <name type="scientific">Dreissena polymorpha</name>
    <name type="common">Zebra mussel</name>
    <name type="synonym">Mytilus polymorpha</name>
    <dbReference type="NCBI Taxonomy" id="45954"/>
    <lineage>
        <taxon>Eukaryota</taxon>
        <taxon>Metazoa</taxon>
        <taxon>Spiralia</taxon>
        <taxon>Lophotrochozoa</taxon>
        <taxon>Mollusca</taxon>
        <taxon>Bivalvia</taxon>
        <taxon>Autobranchia</taxon>
        <taxon>Heteroconchia</taxon>
        <taxon>Euheterodonta</taxon>
        <taxon>Imparidentia</taxon>
        <taxon>Neoheterodontei</taxon>
        <taxon>Myida</taxon>
        <taxon>Dreissenoidea</taxon>
        <taxon>Dreissenidae</taxon>
        <taxon>Dreissena</taxon>
    </lineage>
</organism>
<proteinExistence type="predicted"/>
<reference evidence="2" key="2">
    <citation type="submission" date="2020-11" db="EMBL/GenBank/DDBJ databases">
        <authorList>
            <person name="McCartney M.A."/>
            <person name="Auch B."/>
            <person name="Kono T."/>
            <person name="Mallez S."/>
            <person name="Becker A."/>
            <person name="Gohl D.M."/>
            <person name="Silverstein K.A.T."/>
            <person name="Koren S."/>
            <person name="Bechman K.B."/>
            <person name="Herman A."/>
            <person name="Abrahante J.E."/>
            <person name="Garbe J."/>
        </authorList>
    </citation>
    <scope>NUCLEOTIDE SEQUENCE</scope>
    <source>
        <strain evidence="2">Duluth1</strain>
        <tissue evidence="2">Whole animal</tissue>
    </source>
</reference>
<gene>
    <name evidence="2" type="ORF">DPMN_194290</name>
</gene>
<accession>A0A9D4BG79</accession>
<protein>
    <recommendedName>
        <fullName evidence="4">Secreted protein</fullName>
    </recommendedName>
</protein>
<feature type="signal peptide" evidence="1">
    <location>
        <begin position="1"/>
        <end position="23"/>
    </location>
</feature>
<sequence length="84" mass="9143">MFTIYRNRLLLFIIDAIHSMLQCVEVSCLAVTMATSPAPVTLATTHMTATASGWSAFPLVTALSSHSPPCRWKSIRTAAMTTSR</sequence>
<evidence type="ECO:0000313" key="3">
    <source>
        <dbReference type="Proteomes" id="UP000828390"/>
    </source>
</evidence>
<dbReference type="EMBL" id="JAIWYP010000022">
    <property type="protein sequence ID" value="KAH3692449.1"/>
    <property type="molecule type" value="Genomic_DNA"/>
</dbReference>
<evidence type="ECO:0000313" key="2">
    <source>
        <dbReference type="EMBL" id="KAH3692449.1"/>
    </source>
</evidence>
<evidence type="ECO:0000256" key="1">
    <source>
        <dbReference type="SAM" id="SignalP"/>
    </source>
</evidence>
<dbReference type="AlphaFoldDB" id="A0A9D4BG79"/>
<keyword evidence="3" id="KW-1185">Reference proteome</keyword>
<evidence type="ECO:0008006" key="4">
    <source>
        <dbReference type="Google" id="ProtNLM"/>
    </source>
</evidence>
<comment type="caution">
    <text evidence="2">The sequence shown here is derived from an EMBL/GenBank/DDBJ whole genome shotgun (WGS) entry which is preliminary data.</text>
</comment>
<keyword evidence="1" id="KW-0732">Signal</keyword>
<reference evidence="2" key="1">
    <citation type="journal article" date="2019" name="bioRxiv">
        <title>The Genome of the Zebra Mussel, Dreissena polymorpha: A Resource for Invasive Species Research.</title>
        <authorList>
            <person name="McCartney M.A."/>
            <person name="Auch B."/>
            <person name="Kono T."/>
            <person name="Mallez S."/>
            <person name="Zhang Y."/>
            <person name="Obille A."/>
            <person name="Becker A."/>
            <person name="Abrahante J.E."/>
            <person name="Garbe J."/>
            <person name="Badalamenti J.P."/>
            <person name="Herman A."/>
            <person name="Mangelson H."/>
            <person name="Liachko I."/>
            <person name="Sullivan S."/>
            <person name="Sone E.D."/>
            <person name="Koren S."/>
            <person name="Silverstein K.A.T."/>
            <person name="Beckman K.B."/>
            <person name="Gohl D.M."/>
        </authorList>
    </citation>
    <scope>NUCLEOTIDE SEQUENCE</scope>
    <source>
        <strain evidence="2">Duluth1</strain>
        <tissue evidence="2">Whole animal</tissue>
    </source>
</reference>
<feature type="chain" id="PRO_5039601579" description="Secreted protein" evidence="1">
    <location>
        <begin position="24"/>
        <end position="84"/>
    </location>
</feature>
<name>A0A9D4BG79_DREPO</name>
<dbReference type="Proteomes" id="UP000828390">
    <property type="component" value="Unassembled WGS sequence"/>
</dbReference>